<proteinExistence type="predicted"/>
<keyword evidence="6" id="KW-1185">Reference proteome</keyword>
<feature type="domain" description="Alpha-type protein kinase" evidence="4">
    <location>
        <begin position="1"/>
        <end position="184"/>
    </location>
</feature>
<name>A0AAD4MHF1_9BILA</name>
<evidence type="ECO:0000313" key="6">
    <source>
        <dbReference type="Proteomes" id="UP001201812"/>
    </source>
</evidence>
<dbReference type="InterPro" id="IPR004166">
    <property type="entry name" value="a-kinase_dom"/>
</dbReference>
<dbReference type="AlphaFoldDB" id="A0AAD4MHF1"/>
<evidence type="ECO:0000313" key="5">
    <source>
        <dbReference type="EMBL" id="KAI1690418.1"/>
    </source>
</evidence>
<dbReference type="GO" id="GO:0004674">
    <property type="term" value="F:protein serine/threonine kinase activity"/>
    <property type="evidence" value="ECO:0007669"/>
    <property type="project" value="UniProtKB-KW"/>
</dbReference>
<keyword evidence="2" id="KW-0808">Transferase</keyword>
<evidence type="ECO:0000256" key="1">
    <source>
        <dbReference type="ARBA" id="ARBA00022527"/>
    </source>
</evidence>
<gene>
    <name evidence="5" type="ORF">DdX_22489</name>
</gene>
<evidence type="ECO:0000256" key="3">
    <source>
        <dbReference type="ARBA" id="ARBA00022777"/>
    </source>
</evidence>
<evidence type="ECO:0000259" key="4">
    <source>
        <dbReference type="PROSITE" id="PS51158"/>
    </source>
</evidence>
<dbReference type="PANTHER" id="PTHR47763">
    <property type="entry name" value="ALPHA-PROTEIN KINASE VWKA"/>
    <property type="match status" value="1"/>
</dbReference>
<dbReference type="PROSITE" id="PS51158">
    <property type="entry name" value="ALPHA_KINASE"/>
    <property type="match status" value="1"/>
</dbReference>
<sequence length="184" mass="21084">MPESVVEVIGGVPMTPKRPTKAKIQIAGNPFAHGSERKVFYGRDMFSNTPIDIVLKEYIRNNTDIAHRGSVVPYEFATQMQTIAAYLASIFNVCLEKKAGITHDIKFLKVQVLSIEIKPGENRYMSCERRYGKDSKFLRFSNNADYEMLEVTCKVKGLNFEIVEQLMAFSHWTYEVTFYYCAIV</sequence>
<dbReference type="GO" id="GO:0005524">
    <property type="term" value="F:ATP binding"/>
    <property type="evidence" value="ECO:0007669"/>
    <property type="project" value="InterPro"/>
</dbReference>
<dbReference type="PANTHER" id="PTHR47763:SF4">
    <property type="entry name" value="ALPHA-PROTEIN KINASE VWKA"/>
    <property type="match status" value="1"/>
</dbReference>
<keyword evidence="1" id="KW-0723">Serine/threonine-protein kinase</keyword>
<dbReference type="InterPro" id="IPR052969">
    <property type="entry name" value="Thr-specific_kinase-like"/>
</dbReference>
<organism evidence="5 6">
    <name type="scientific">Ditylenchus destructor</name>
    <dbReference type="NCBI Taxonomy" id="166010"/>
    <lineage>
        <taxon>Eukaryota</taxon>
        <taxon>Metazoa</taxon>
        <taxon>Ecdysozoa</taxon>
        <taxon>Nematoda</taxon>
        <taxon>Chromadorea</taxon>
        <taxon>Rhabditida</taxon>
        <taxon>Tylenchina</taxon>
        <taxon>Tylenchomorpha</taxon>
        <taxon>Sphaerularioidea</taxon>
        <taxon>Anguinidae</taxon>
        <taxon>Anguininae</taxon>
        <taxon>Ditylenchus</taxon>
    </lineage>
</organism>
<dbReference type="Pfam" id="PF02816">
    <property type="entry name" value="Alpha_kinase"/>
    <property type="match status" value="1"/>
</dbReference>
<dbReference type="EMBL" id="JAKKPZ010001226">
    <property type="protein sequence ID" value="KAI1690418.1"/>
    <property type="molecule type" value="Genomic_DNA"/>
</dbReference>
<evidence type="ECO:0000256" key="2">
    <source>
        <dbReference type="ARBA" id="ARBA00022679"/>
    </source>
</evidence>
<comment type="caution">
    <text evidence="5">The sequence shown here is derived from an EMBL/GenBank/DDBJ whole genome shotgun (WGS) entry which is preliminary data.</text>
</comment>
<accession>A0AAD4MHF1</accession>
<dbReference type="Proteomes" id="UP001201812">
    <property type="component" value="Unassembled WGS sequence"/>
</dbReference>
<dbReference type="InterPro" id="IPR011009">
    <property type="entry name" value="Kinase-like_dom_sf"/>
</dbReference>
<reference evidence="5" key="1">
    <citation type="submission" date="2022-01" db="EMBL/GenBank/DDBJ databases">
        <title>Genome Sequence Resource for Two Populations of Ditylenchus destructor, the Migratory Endoparasitic Phytonematode.</title>
        <authorList>
            <person name="Zhang H."/>
            <person name="Lin R."/>
            <person name="Xie B."/>
        </authorList>
    </citation>
    <scope>NUCLEOTIDE SEQUENCE</scope>
    <source>
        <strain evidence="5">BazhouSP</strain>
    </source>
</reference>
<dbReference type="SUPFAM" id="SSF56112">
    <property type="entry name" value="Protein kinase-like (PK-like)"/>
    <property type="match status" value="1"/>
</dbReference>
<keyword evidence="3" id="KW-0418">Kinase</keyword>
<dbReference type="Gene3D" id="3.30.200.20">
    <property type="entry name" value="Phosphorylase Kinase, domain 1"/>
    <property type="match status" value="1"/>
</dbReference>
<protein>
    <submittedName>
        <fullName evidence="5">Alpha-kinase family domain-containing protein</fullName>
    </submittedName>
</protein>